<accession>A0A8X6R9J1</accession>
<comment type="caution">
    <text evidence="1">The sequence shown here is derived from an EMBL/GenBank/DDBJ whole genome shotgun (WGS) entry which is preliminary data.</text>
</comment>
<gene>
    <name evidence="1" type="ORF">TNCV_1705771</name>
</gene>
<name>A0A8X6R9J1_TRICX</name>
<keyword evidence="2" id="KW-1185">Reference proteome</keyword>
<proteinExistence type="predicted"/>
<evidence type="ECO:0000313" key="1">
    <source>
        <dbReference type="EMBL" id="GFX88357.1"/>
    </source>
</evidence>
<dbReference type="EMBL" id="BMAU01021051">
    <property type="protein sequence ID" value="GFX88357.1"/>
    <property type="molecule type" value="Genomic_DNA"/>
</dbReference>
<evidence type="ECO:0000313" key="2">
    <source>
        <dbReference type="Proteomes" id="UP000887159"/>
    </source>
</evidence>
<reference evidence="1" key="1">
    <citation type="submission" date="2020-08" db="EMBL/GenBank/DDBJ databases">
        <title>Multicomponent nature underlies the extraordinary mechanical properties of spider dragline silk.</title>
        <authorList>
            <person name="Kono N."/>
            <person name="Nakamura H."/>
            <person name="Mori M."/>
            <person name="Yoshida Y."/>
            <person name="Ohtoshi R."/>
            <person name="Malay A.D."/>
            <person name="Moran D.A.P."/>
            <person name="Tomita M."/>
            <person name="Numata K."/>
            <person name="Arakawa K."/>
        </authorList>
    </citation>
    <scope>NUCLEOTIDE SEQUENCE</scope>
</reference>
<organism evidence="1 2">
    <name type="scientific">Trichonephila clavipes</name>
    <name type="common">Golden silk orbweaver</name>
    <name type="synonym">Nephila clavipes</name>
    <dbReference type="NCBI Taxonomy" id="2585209"/>
    <lineage>
        <taxon>Eukaryota</taxon>
        <taxon>Metazoa</taxon>
        <taxon>Ecdysozoa</taxon>
        <taxon>Arthropoda</taxon>
        <taxon>Chelicerata</taxon>
        <taxon>Arachnida</taxon>
        <taxon>Araneae</taxon>
        <taxon>Araneomorphae</taxon>
        <taxon>Entelegynae</taxon>
        <taxon>Araneoidea</taxon>
        <taxon>Nephilidae</taxon>
        <taxon>Trichonephila</taxon>
    </lineage>
</organism>
<dbReference type="Proteomes" id="UP000887159">
    <property type="component" value="Unassembled WGS sequence"/>
</dbReference>
<dbReference type="AlphaFoldDB" id="A0A8X6R9J1"/>
<sequence>MPPVWRSQIEAYEFHCGKGLEVRLSLALALSTTHVTVRISSAKIPNGTTDGDTTYLHLPNLGMELNGREISFNPLHS</sequence>
<protein>
    <submittedName>
        <fullName evidence="1">Uncharacterized protein</fullName>
    </submittedName>
</protein>